<dbReference type="RefSeq" id="WP_035932835.1">
    <property type="nucleotide sequence ID" value="NZ_CCNS02000051.1"/>
</dbReference>
<sequence length="295" mass="31999">MSGYQYQVSTNEQPSSHTDVLGYLMPARPFFFVIVEEPRNDGFLVRKIYAAPDNLYLHKMDLSPAQQMRELFPERYGLSPKDFESVTSIAEHVMGNNKSAFISTSALFPGGSPRFVGKSIYIDIAKAKRSGATLIDTDEILRALEQYRAQNLHLDKRITKISSYVRDIDKEILVKGKRIPASAVFTDGSLKASMRFAKYARVVQVVGIVFTAYDLGVAADASFQTKRVQPIAKEVIRQTGGWAGGIAGFRIGAAAGALVGVETGPGVLVTGLIGGIVFGAIGYIGTEAVAEQIPN</sequence>
<evidence type="ECO:0000313" key="2">
    <source>
        <dbReference type="Proteomes" id="UP000027466"/>
    </source>
</evidence>
<gene>
    <name evidence="1" type="ORF">BG61_10490</name>
</gene>
<keyword evidence="2" id="KW-1185">Reference proteome</keyword>
<dbReference type="Proteomes" id="UP000027466">
    <property type="component" value="Unassembled WGS sequence"/>
</dbReference>
<dbReference type="EMBL" id="JFHC01000018">
    <property type="protein sequence ID" value="KDR42280.1"/>
    <property type="molecule type" value="Genomic_DNA"/>
</dbReference>
<proteinExistence type="predicted"/>
<dbReference type="STRING" id="60547.GCA_000751215_03143"/>
<name>A0A069PNU3_9BURK</name>
<organism evidence="1 2">
    <name type="scientific">Caballeronia glathei</name>
    <dbReference type="NCBI Taxonomy" id="60547"/>
    <lineage>
        <taxon>Bacteria</taxon>
        <taxon>Pseudomonadati</taxon>
        <taxon>Pseudomonadota</taxon>
        <taxon>Betaproteobacteria</taxon>
        <taxon>Burkholderiales</taxon>
        <taxon>Burkholderiaceae</taxon>
        <taxon>Caballeronia</taxon>
    </lineage>
</organism>
<evidence type="ECO:0000313" key="1">
    <source>
        <dbReference type="EMBL" id="KDR42280.1"/>
    </source>
</evidence>
<dbReference type="AlphaFoldDB" id="A0A069PNU3"/>
<protein>
    <submittedName>
        <fullName evidence="1">Membrane protein</fullName>
    </submittedName>
</protein>
<comment type="caution">
    <text evidence="1">The sequence shown here is derived from an EMBL/GenBank/DDBJ whole genome shotgun (WGS) entry which is preliminary data.</text>
</comment>
<accession>A0A069PNU3</accession>
<reference evidence="1 2" key="1">
    <citation type="submission" date="2014-03" db="EMBL/GenBank/DDBJ databases">
        <title>Draft Genome Sequences of Four Burkholderia Strains.</title>
        <authorList>
            <person name="Liu X.Y."/>
            <person name="Li C.X."/>
            <person name="Xu J.H."/>
        </authorList>
    </citation>
    <scope>NUCLEOTIDE SEQUENCE [LARGE SCALE GENOMIC DNA]</scope>
    <source>
        <strain evidence="1 2">DSM 50014</strain>
    </source>
</reference>